<protein>
    <submittedName>
        <fullName evidence="1">Uncharacterized protein</fullName>
    </submittedName>
</protein>
<keyword evidence="2" id="KW-1185">Reference proteome</keyword>
<sequence>MDSSYTNFFFLSNLVVEVNGQTENHKMEALQQVCKKKGGASHEESSASLDHCAEIAIADTGDKEKQEKTLLSSHDMKGNMELTFELSVRCAEQMG</sequence>
<evidence type="ECO:0000313" key="2">
    <source>
        <dbReference type="Proteomes" id="UP000323000"/>
    </source>
</evidence>
<evidence type="ECO:0000313" key="1">
    <source>
        <dbReference type="EMBL" id="TXG73289.1"/>
    </source>
</evidence>
<comment type="caution">
    <text evidence="1">The sequence shown here is derived from an EMBL/GenBank/DDBJ whole genome shotgun (WGS) entry which is preliminary data.</text>
</comment>
<dbReference type="AlphaFoldDB" id="A0A5C7IW32"/>
<gene>
    <name evidence="1" type="ORF">EZV62_001868</name>
</gene>
<dbReference type="EMBL" id="VAHF01000001">
    <property type="protein sequence ID" value="TXG73289.1"/>
    <property type="molecule type" value="Genomic_DNA"/>
</dbReference>
<dbReference type="Proteomes" id="UP000323000">
    <property type="component" value="Chromosome 1"/>
</dbReference>
<accession>A0A5C7IW32</accession>
<reference evidence="2" key="1">
    <citation type="journal article" date="2019" name="Gigascience">
        <title>De novo genome assembly of the endangered Acer yangbiense, a plant species with extremely small populations endemic to Yunnan Province, China.</title>
        <authorList>
            <person name="Yang J."/>
            <person name="Wariss H.M."/>
            <person name="Tao L."/>
            <person name="Zhang R."/>
            <person name="Yun Q."/>
            <person name="Hollingsworth P."/>
            <person name="Dao Z."/>
            <person name="Luo G."/>
            <person name="Guo H."/>
            <person name="Ma Y."/>
            <person name="Sun W."/>
        </authorList>
    </citation>
    <scope>NUCLEOTIDE SEQUENCE [LARGE SCALE GENOMIC DNA]</scope>
    <source>
        <strain evidence="2">cv. Malutang</strain>
    </source>
</reference>
<name>A0A5C7IW32_9ROSI</name>
<proteinExistence type="predicted"/>
<organism evidence="1 2">
    <name type="scientific">Acer yangbiense</name>
    <dbReference type="NCBI Taxonomy" id="1000413"/>
    <lineage>
        <taxon>Eukaryota</taxon>
        <taxon>Viridiplantae</taxon>
        <taxon>Streptophyta</taxon>
        <taxon>Embryophyta</taxon>
        <taxon>Tracheophyta</taxon>
        <taxon>Spermatophyta</taxon>
        <taxon>Magnoliopsida</taxon>
        <taxon>eudicotyledons</taxon>
        <taxon>Gunneridae</taxon>
        <taxon>Pentapetalae</taxon>
        <taxon>rosids</taxon>
        <taxon>malvids</taxon>
        <taxon>Sapindales</taxon>
        <taxon>Sapindaceae</taxon>
        <taxon>Hippocastanoideae</taxon>
        <taxon>Acereae</taxon>
        <taxon>Acer</taxon>
    </lineage>
</organism>